<proteinExistence type="predicted"/>
<dbReference type="SUPFAM" id="SSF50939">
    <property type="entry name" value="Sialidases"/>
    <property type="match status" value="1"/>
</dbReference>
<sequence>MKTKAVLLLVLIQLQCFRFQENLFDPKNPFSLVMSLLGSNFIDGYSGFLSTGDLAGFNQANANTYVSFARRSFGSLGDSSNRIDLIIANETSTEIIPTNVPMIGEQYVRLVGYGYVPSNTTHVYSFLFQVNLYTLDSATAEHYFWSGSSLPTSGSSMNFIKVDPVSPGNAIHSYAPLTAGGAVENAVSCEAPVNGGSVVCYGRSGDFSSPVLIGGVMSSPTSCTKFAQVGPGIAWCYDGTGGGDITFFGSDGTAAAFTQATVDLTTANFGAPPFDQYPSFQNLVVKPDFGESYFVENATDTVRITTGIGDLTSFGSLTLGINGNQQTLSAPGILPSDFINSVRSFHSTSASFVSFISSRDSVELHVPYLFRSVDQGVNWTGIDLTSMPLPSATFTDPLLPVYTSVFGTFVTDSGTEKLHLFTNPSDHLLKRYVSIDGGMTWTEQETITPSSK</sequence>
<gene>
    <name evidence="1" type="ORF">EHQ17_02540</name>
</gene>
<comment type="caution">
    <text evidence="1">The sequence shown here is derived from an EMBL/GenBank/DDBJ whole genome shotgun (WGS) entry which is preliminary data.</text>
</comment>
<dbReference type="InterPro" id="IPR036278">
    <property type="entry name" value="Sialidase_sf"/>
</dbReference>
<dbReference type="CDD" id="cd15482">
    <property type="entry name" value="Sialidase_non-viral"/>
    <property type="match status" value="1"/>
</dbReference>
<dbReference type="RefSeq" id="WP_135593098.1">
    <property type="nucleotide sequence ID" value="NZ_RQEZ01000075.1"/>
</dbReference>
<dbReference type="EMBL" id="RQFA01000014">
    <property type="protein sequence ID" value="TGK37448.1"/>
    <property type="molecule type" value="Genomic_DNA"/>
</dbReference>
<dbReference type="Proteomes" id="UP000298277">
    <property type="component" value="Unassembled WGS sequence"/>
</dbReference>
<evidence type="ECO:0000313" key="1">
    <source>
        <dbReference type="EMBL" id="TGK37448.1"/>
    </source>
</evidence>
<dbReference type="NCBIfam" id="NF047818">
    <property type="entry name" value="LIC11996_lipo"/>
    <property type="match status" value="1"/>
</dbReference>
<protein>
    <submittedName>
        <fullName evidence="1">Exo-alpha-sialidase</fullName>
    </submittedName>
</protein>
<accession>A0A5F1YQP4</accession>
<reference evidence="1" key="1">
    <citation type="journal article" date="2019" name="PLoS Negl. Trop. Dis.">
        <title>Revisiting the worldwide diversity of Leptospira species in the environment.</title>
        <authorList>
            <person name="Vincent A.T."/>
            <person name="Schiettekatte O."/>
            <person name="Bourhy P."/>
            <person name="Veyrier F.J."/>
            <person name="Picardeau M."/>
        </authorList>
    </citation>
    <scope>NUCLEOTIDE SEQUENCE [LARGE SCALE GENOMIC DNA]</scope>
    <source>
        <strain evidence="1">201800299</strain>
    </source>
</reference>
<organism evidence="1 2">
    <name type="scientific">Leptospira gomenensis</name>
    <dbReference type="NCBI Taxonomy" id="2484974"/>
    <lineage>
        <taxon>Bacteria</taxon>
        <taxon>Pseudomonadati</taxon>
        <taxon>Spirochaetota</taxon>
        <taxon>Spirochaetia</taxon>
        <taxon>Leptospirales</taxon>
        <taxon>Leptospiraceae</taxon>
        <taxon>Leptospira</taxon>
    </lineage>
</organism>
<name>A0A5F1YQP4_9LEPT</name>
<keyword evidence="2" id="KW-1185">Reference proteome</keyword>
<dbReference type="OrthoDB" id="337279at2"/>
<evidence type="ECO:0000313" key="2">
    <source>
        <dbReference type="Proteomes" id="UP000298277"/>
    </source>
</evidence>
<dbReference type="AlphaFoldDB" id="A0A5F1YQP4"/>